<organism evidence="1 2">
    <name type="scientific">Candidatus Nitrosotalea okcheonensis</name>
    <dbReference type="NCBI Taxonomy" id="1903276"/>
    <lineage>
        <taxon>Archaea</taxon>
        <taxon>Nitrososphaerota</taxon>
        <taxon>Nitrososphaeria</taxon>
        <taxon>Nitrosotaleales</taxon>
        <taxon>Nitrosotaleaceae</taxon>
        <taxon>Nitrosotalea</taxon>
    </lineage>
</organism>
<dbReference type="EMBL" id="LT841358">
    <property type="protein sequence ID" value="SMH71754.1"/>
    <property type="molecule type" value="Genomic_DNA"/>
</dbReference>
<proteinExistence type="predicted"/>
<dbReference type="Proteomes" id="UP000230607">
    <property type="component" value="Chromosome 1"/>
</dbReference>
<reference evidence="2" key="1">
    <citation type="submission" date="2017-03" db="EMBL/GenBank/DDBJ databases">
        <authorList>
            <person name="Herbold C."/>
        </authorList>
    </citation>
    <scope>NUCLEOTIDE SEQUENCE [LARGE SCALE GENOMIC DNA]</scope>
</reference>
<keyword evidence="2" id="KW-1185">Reference proteome</keyword>
<protein>
    <submittedName>
        <fullName evidence="1">Uncharacterized protein</fullName>
    </submittedName>
</protein>
<evidence type="ECO:0000313" key="1">
    <source>
        <dbReference type="EMBL" id="SMH71754.1"/>
    </source>
</evidence>
<accession>A0A2H1FG81</accession>
<name>A0A2H1FG81_9ARCH</name>
<dbReference type="AlphaFoldDB" id="A0A2H1FG81"/>
<gene>
    <name evidence="1" type="ORF">NCS_11566</name>
</gene>
<evidence type="ECO:0000313" key="2">
    <source>
        <dbReference type="Proteomes" id="UP000230607"/>
    </source>
</evidence>
<sequence>MIMFNSKQILYLMIRLQKDVPIRKVKMLNKFRIHDIKWEIESE</sequence>